<feature type="domain" description="Thymidylate synthase/dCMP hydroxymethylase" evidence="5">
    <location>
        <begin position="9"/>
        <end position="232"/>
    </location>
</feature>
<reference evidence="6 7" key="1">
    <citation type="journal article" date="2013" name="PLoS Genet.">
        <title>Expanding the Marine Virosphere Using Metagenomics.</title>
        <authorList>
            <person name="Mizuno C.M."/>
            <person name="Rodriguez-Valera F."/>
            <person name="Kimes N.E."/>
            <person name="Ghai R."/>
        </authorList>
    </citation>
    <scope>NUCLEOTIDE SEQUENCE [LARGE SCALE GENOMIC DNA]</scope>
    <source>
        <strain evidence="6">UvMED-CGR-C62A-MedDCM-OCT-S28-C10</strain>
    </source>
</reference>
<dbReference type="InterPro" id="IPR045097">
    <property type="entry name" value="Thymidate_synth/dCMP_Mease"/>
</dbReference>
<organism evidence="6 7">
    <name type="scientific">uncultured phage_MedDCM-OCT-S28-C10</name>
    <dbReference type="NCBI Taxonomy" id="2741077"/>
    <lineage>
        <taxon>Viruses</taxon>
        <taxon>Duplodnaviria</taxon>
        <taxon>Heunggongvirae</taxon>
        <taxon>Uroviricota</taxon>
        <taxon>Caudoviricetes</taxon>
        <taxon>Autographivirales</taxon>
        <taxon>Votkovvirus</taxon>
        <taxon>Votkovvirus S28C10</taxon>
    </lineage>
</organism>
<evidence type="ECO:0000256" key="2">
    <source>
        <dbReference type="ARBA" id="ARBA00011947"/>
    </source>
</evidence>
<dbReference type="Proteomes" id="UP000505345">
    <property type="component" value="Segment"/>
</dbReference>
<dbReference type="GeneID" id="55412610"/>
<dbReference type="EMBL" id="AP013540">
    <property type="protein sequence ID" value="BAQ94086.1"/>
    <property type="molecule type" value="Genomic_DNA"/>
</dbReference>
<evidence type="ECO:0000256" key="1">
    <source>
        <dbReference type="ARBA" id="ARBA00009972"/>
    </source>
</evidence>
<dbReference type="GO" id="GO:0004799">
    <property type="term" value="F:thymidylate synthase activity"/>
    <property type="evidence" value="ECO:0007669"/>
    <property type="project" value="UniProtKB-EC"/>
</dbReference>
<dbReference type="GO" id="GO:0032259">
    <property type="term" value="P:methylation"/>
    <property type="evidence" value="ECO:0007669"/>
    <property type="project" value="UniProtKB-KW"/>
</dbReference>
<accession>A0A6S4PI74</accession>
<dbReference type="InterPro" id="IPR023451">
    <property type="entry name" value="Thymidate_synth/dCMP_Mease_dom"/>
</dbReference>
<keyword evidence="4" id="KW-0808">Transferase</keyword>
<dbReference type="SUPFAM" id="SSF55831">
    <property type="entry name" value="Thymidylate synthase/dCMP hydroxymethylase"/>
    <property type="match status" value="1"/>
</dbReference>
<evidence type="ECO:0000259" key="5">
    <source>
        <dbReference type="Pfam" id="PF00303"/>
    </source>
</evidence>
<evidence type="ECO:0000256" key="4">
    <source>
        <dbReference type="ARBA" id="ARBA00022679"/>
    </source>
</evidence>
<dbReference type="KEGG" id="vg:55412610"/>
<dbReference type="PANTHER" id="PTHR11548:SF1">
    <property type="entry name" value="THYMIDYLATE SYNTHASE 1"/>
    <property type="match status" value="1"/>
</dbReference>
<evidence type="ECO:0000256" key="3">
    <source>
        <dbReference type="ARBA" id="ARBA00022603"/>
    </source>
</evidence>
<proteinExistence type="inferred from homology"/>
<keyword evidence="3" id="KW-0489">Methyltransferase</keyword>
<protein>
    <recommendedName>
        <fullName evidence="2">thymidylate synthase</fullName>
        <ecNumber evidence="2">2.1.1.45</ecNumber>
    </recommendedName>
</protein>
<comment type="similarity">
    <text evidence="1">Belongs to the thymidylate synthase family.</text>
</comment>
<dbReference type="InterPro" id="IPR036926">
    <property type="entry name" value="Thymidate_synth/dCMP_Mease_sf"/>
</dbReference>
<evidence type="ECO:0000313" key="7">
    <source>
        <dbReference type="Proteomes" id="UP000505345"/>
    </source>
</evidence>
<dbReference type="EC" id="2.1.1.45" evidence="2"/>
<dbReference type="RefSeq" id="YP_009778144.1">
    <property type="nucleotide sequence ID" value="NC_047711.1"/>
</dbReference>
<name>A0A6S4PI74_9CAUD</name>
<dbReference type="Pfam" id="PF00303">
    <property type="entry name" value="Thymidylat_synt"/>
    <property type="match status" value="1"/>
</dbReference>
<keyword evidence="7" id="KW-1185">Reference proteome</keyword>
<dbReference type="Gene3D" id="3.30.572.10">
    <property type="entry name" value="Thymidylate synthase/dCMP hydroxymethylase domain"/>
    <property type="match status" value="1"/>
</dbReference>
<sequence>MSVNYFEYDYRKLLTNIITHGQTLTNRTGINTKAIFNHVMDIDVNNGFPIITGKKIFFDKAYWEYKWIQLGKTNIDFLNKHNIKWWDKYADSKGELDKTYGYQLRNFNGKIDQLKFVIKELKNNSRRAHITLWNPSDLDAVVLPCCYTGFTFVRIKDQLNMSMQFRSSDVFLGLPYDVIVGSLFLYEIAAQTNLKPNKLSLVLANAHIYENHNTAVEEYLGRPIFNLPNYEYPNILKNYTSDKLIKAELNGV</sequence>
<dbReference type="GO" id="GO:0006231">
    <property type="term" value="P:dTMP biosynthetic process"/>
    <property type="evidence" value="ECO:0007669"/>
    <property type="project" value="InterPro"/>
</dbReference>
<dbReference type="PRINTS" id="PR00108">
    <property type="entry name" value="THYMDSNTHASE"/>
</dbReference>
<dbReference type="CDD" id="cd00351">
    <property type="entry name" value="TS_Pyrimidine_HMase"/>
    <property type="match status" value="1"/>
</dbReference>
<evidence type="ECO:0000313" key="6">
    <source>
        <dbReference type="EMBL" id="BAQ94086.1"/>
    </source>
</evidence>
<dbReference type="PANTHER" id="PTHR11548">
    <property type="entry name" value="THYMIDYLATE SYNTHASE 1"/>
    <property type="match status" value="1"/>
</dbReference>
<dbReference type="InterPro" id="IPR000398">
    <property type="entry name" value="Thymidylate_synthase"/>
</dbReference>